<dbReference type="InterPro" id="IPR036259">
    <property type="entry name" value="MFS_trans_sf"/>
</dbReference>
<evidence type="ECO:0000256" key="5">
    <source>
        <dbReference type="ARBA" id="ARBA00023136"/>
    </source>
</evidence>
<keyword evidence="3 6" id="KW-0812">Transmembrane</keyword>
<organism evidence="8 9">
    <name type="scientific">Halogeometricum borinquense</name>
    <dbReference type="NCBI Taxonomy" id="60847"/>
    <lineage>
        <taxon>Archaea</taxon>
        <taxon>Methanobacteriati</taxon>
        <taxon>Methanobacteriota</taxon>
        <taxon>Stenosarchaea group</taxon>
        <taxon>Halobacteria</taxon>
        <taxon>Halobacteriales</taxon>
        <taxon>Haloferacaceae</taxon>
        <taxon>Halogeometricum</taxon>
    </lineage>
</organism>
<dbReference type="EMBL" id="RZHH01000003">
    <property type="protein sequence ID" value="RYJ08237.1"/>
    <property type="molecule type" value="Genomic_DNA"/>
</dbReference>
<gene>
    <name evidence="8" type="ORF">ELS19_16880</name>
</gene>
<evidence type="ECO:0000256" key="3">
    <source>
        <dbReference type="ARBA" id="ARBA00022692"/>
    </source>
</evidence>
<feature type="transmembrane region" description="Helical" evidence="6">
    <location>
        <begin position="235"/>
        <end position="253"/>
    </location>
</feature>
<reference evidence="8 9" key="1">
    <citation type="submission" date="2018-12" db="EMBL/GenBank/DDBJ databases">
        <title>Genome analysis provides insights into bioremediation potentialities of Halogeometricum borinquense strain N11.</title>
        <authorList>
            <person name="Najjari A."/>
            <person name="Youssef N."/>
            <person name="Fhoula I."/>
            <person name="Ben Dhia O."/>
            <person name="Mahjoubi M."/>
            <person name="Ouzari H.I."/>
            <person name="Cherif A."/>
        </authorList>
    </citation>
    <scope>NUCLEOTIDE SEQUENCE [LARGE SCALE GENOMIC DNA]</scope>
    <source>
        <strain evidence="8 9">N11</strain>
    </source>
</reference>
<feature type="transmembrane region" description="Helical" evidence="6">
    <location>
        <begin position="15"/>
        <end position="36"/>
    </location>
</feature>
<keyword evidence="2" id="KW-1003">Cell membrane</keyword>
<dbReference type="GO" id="GO:0022857">
    <property type="term" value="F:transmembrane transporter activity"/>
    <property type="evidence" value="ECO:0007669"/>
    <property type="project" value="InterPro"/>
</dbReference>
<feature type="transmembrane region" description="Helical" evidence="6">
    <location>
        <begin position="108"/>
        <end position="127"/>
    </location>
</feature>
<evidence type="ECO:0000256" key="4">
    <source>
        <dbReference type="ARBA" id="ARBA00022989"/>
    </source>
</evidence>
<keyword evidence="4 6" id="KW-1133">Transmembrane helix</keyword>
<feature type="transmembrane region" description="Helical" evidence="6">
    <location>
        <begin position="139"/>
        <end position="164"/>
    </location>
</feature>
<dbReference type="RefSeq" id="WP_129786064.1">
    <property type="nucleotide sequence ID" value="NZ_RZHH01000003.1"/>
</dbReference>
<feature type="transmembrane region" description="Helical" evidence="6">
    <location>
        <begin position="268"/>
        <end position="288"/>
    </location>
</feature>
<dbReference type="Pfam" id="PF07690">
    <property type="entry name" value="MFS_1"/>
    <property type="match status" value="1"/>
</dbReference>
<evidence type="ECO:0000256" key="1">
    <source>
        <dbReference type="ARBA" id="ARBA00004651"/>
    </source>
</evidence>
<comment type="subcellular location">
    <subcellularLocation>
        <location evidence="1">Cell membrane</location>
        <topology evidence="1">Multi-pass membrane protein</topology>
    </subcellularLocation>
</comment>
<evidence type="ECO:0000259" key="7">
    <source>
        <dbReference type="PROSITE" id="PS50850"/>
    </source>
</evidence>
<dbReference type="InterPro" id="IPR020846">
    <property type="entry name" value="MFS_dom"/>
</dbReference>
<comment type="caution">
    <text evidence="8">The sequence shown here is derived from an EMBL/GenBank/DDBJ whole genome shotgun (WGS) entry which is preliminary data.</text>
</comment>
<evidence type="ECO:0000313" key="9">
    <source>
        <dbReference type="Proteomes" id="UP000294028"/>
    </source>
</evidence>
<dbReference type="Proteomes" id="UP000294028">
    <property type="component" value="Unassembled WGS sequence"/>
</dbReference>
<dbReference type="InterPro" id="IPR011701">
    <property type="entry name" value="MFS"/>
</dbReference>
<accession>A0A482T5T4</accession>
<proteinExistence type="predicted"/>
<dbReference type="Gene3D" id="1.20.1250.20">
    <property type="entry name" value="MFS general substrate transporter like domains"/>
    <property type="match status" value="2"/>
</dbReference>
<feature type="transmembrane region" description="Helical" evidence="6">
    <location>
        <begin position="56"/>
        <end position="76"/>
    </location>
</feature>
<feature type="transmembrane region" description="Helical" evidence="6">
    <location>
        <begin position="320"/>
        <end position="341"/>
    </location>
</feature>
<dbReference type="SUPFAM" id="SSF103473">
    <property type="entry name" value="MFS general substrate transporter"/>
    <property type="match status" value="1"/>
</dbReference>
<dbReference type="PANTHER" id="PTHR43124">
    <property type="entry name" value="PURINE EFFLUX PUMP PBUE"/>
    <property type="match status" value="1"/>
</dbReference>
<sequence length="424" mass="44067">MAHVNQSEGGVRYRWVVLLVAFLVHMTSVTLVWQALSPLKKQMAVDLGVPWQDIAVVYAAISFGLVFTQLPGGALGDKYSVRYAVGLGAVLTGVATAVRFAFPTLTGQIAVSLLATVGIGIVNPNLIKVVTEWFPSSQLGLGQGVLMTGNTLGIGLALSLSAGFLLTTIGSWQNVFALYGGITAVVGIFWLLFVRSPRKDERPTNVETGLPFTSSEGVPFRDSLPAVLRSPSTPWAISFAALAYWSVFGSLAVLPEYADAHAFAVPEYVLGVSPFAGTAGALLLPLLSDRYTRRLGLNLGIVGLAAGVILTGVAPSFPVFILAMLVSGSSGGGLAAMFYILPGELADTDPNHVGTMSGVLLSLAQLGAVVGSIIGAQALSSYGVEVSVIVVAGQCLLGLLMIPRLHLDGRGEDQPTATAVGTDD</sequence>
<keyword evidence="5 6" id="KW-0472">Membrane</keyword>
<dbReference type="PANTHER" id="PTHR43124:SF3">
    <property type="entry name" value="CHLORAMPHENICOL EFFLUX PUMP RV0191"/>
    <property type="match status" value="1"/>
</dbReference>
<dbReference type="InterPro" id="IPR050189">
    <property type="entry name" value="MFS_Efflux_Transporters"/>
</dbReference>
<dbReference type="AlphaFoldDB" id="A0A482T5T4"/>
<feature type="domain" description="Major facilitator superfamily (MFS) profile" evidence="7">
    <location>
        <begin position="14"/>
        <end position="410"/>
    </location>
</feature>
<evidence type="ECO:0000256" key="6">
    <source>
        <dbReference type="SAM" id="Phobius"/>
    </source>
</evidence>
<dbReference type="PROSITE" id="PS50850">
    <property type="entry name" value="MFS"/>
    <property type="match status" value="1"/>
</dbReference>
<feature type="transmembrane region" description="Helical" evidence="6">
    <location>
        <begin position="353"/>
        <end position="376"/>
    </location>
</feature>
<feature type="transmembrane region" description="Helical" evidence="6">
    <location>
        <begin position="83"/>
        <end position="102"/>
    </location>
</feature>
<protein>
    <submittedName>
        <fullName evidence="8">MFS transporter</fullName>
    </submittedName>
</protein>
<name>A0A482T5T4_9EURY</name>
<dbReference type="GO" id="GO:0005886">
    <property type="term" value="C:plasma membrane"/>
    <property type="evidence" value="ECO:0007669"/>
    <property type="project" value="UniProtKB-SubCell"/>
</dbReference>
<feature type="transmembrane region" description="Helical" evidence="6">
    <location>
        <begin position="295"/>
        <end position="314"/>
    </location>
</feature>
<evidence type="ECO:0000313" key="8">
    <source>
        <dbReference type="EMBL" id="RYJ08237.1"/>
    </source>
</evidence>
<evidence type="ECO:0000256" key="2">
    <source>
        <dbReference type="ARBA" id="ARBA00022475"/>
    </source>
</evidence>
<feature type="transmembrane region" description="Helical" evidence="6">
    <location>
        <begin position="176"/>
        <end position="194"/>
    </location>
</feature>
<feature type="transmembrane region" description="Helical" evidence="6">
    <location>
        <begin position="382"/>
        <end position="402"/>
    </location>
</feature>
<dbReference type="CDD" id="cd06174">
    <property type="entry name" value="MFS"/>
    <property type="match status" value="1"/>
</dbReference>